<reference evidence="2 3" key="2">
    <citation type="submission" date="2018-11" db="EMBL/GenBank/DDBJ databases">
        <authorList>
            <consortium name="Pathogen Informatics"/>
        </authorList>
    </citation>
    <scope>NUCLEOTIDE SEQUENCE [LARGE SCALE GENOMIC DNA]</scope>
</reference>
<proteinExistence type="predicted"/>
<dbReference type="EMBL" id="UYSL01022687">
    <property type="protein sequence ID" value="VDL80928.1"/>
    <property type="molecule type" value="Genomic_DNA"/>
</dbReference>
<evidence type="ECO:0000313" key="2">
    <source>
        <dbReference type="EMBL" id="VDL80928.1"/>
    </source>
</evidence>
<dbReference type="WBParaSite" id="NBR_0001731301-mRNA-1">
    <property type="protein sequence ID" value="NBR_0001731301-mRNA-1"/>
    <property type="gene ID" value="NBR_0001731301"/>
</dbReference>
<feature type="region of interest" description="Disordered" evidence="1">
    <location>
        <begin position="31"/>
        <end position="93"/>
    </location>
</feature>
<gene>
    <name evidence="2" type="ORF">NBR_LOCUS17314</name>
</gene>
<protein>
    <submittedName>
        <fullName evidence="2 4">Uncharacterized protein</fullName>
    </submittedName>
</protein>
<keyword evidence="3" id="KW-1185">Reference proteome</keyword>
<feature type="compositionally biased region" description="Polar residues" evidence="1">
    <location>
        <begin position="77"/>
        <end position="93"/>
    </location>
</feature>
<dbReference type="AlphaFoldDB" id="A0A0N4YJY7"/>
<dbReference type="Proteomes" id="UP000271162">
    <property type="component" value="Unassembled WGS sequence"/>
</dbReference>
<name>A0A0N4YJY7_NIPBR</name>
<evidence type="ECO:0000313" key="4">
    <source>
        <dbReference type="WBParaSite" id="NBR_0001731301-mRNA-1"/>
    </source>
</evidence>
<sequence length="105" mass="11487">MVLMGQRCSRAAGLGATITNSTMQRAFLGNGRSSDEVLRSESSAQSLTGQTTRDETANVVEQPQQMQVHPDEDDGTTSHGRSTKTFKMNPIRQASSFQFRTTMVC</sequence>
<accession>A0A0N4YJY7</accession>
<feature type="compositionally biased region" description="Polar residues" evidence="1">
    <location>
        <begin position="40"/>
        <end position="51"/>
    </location>
</feature>
<organism evidence="4">
    <name type="scientific">Nippostrongylus brasiliensis</name>
    <name type="common">Rat hookworm</name>
    <dbReference type="NCBI Taxonomy" id="27835"/>
    <lineage>
        <taxon>Eukaryota</taxon>
        <taxon>Metazoa</taxon>
        <taxon>Ecdysozoa</taxon>
        <taxon>Nematoda</taxon>
        <taxon>Chromadorea</taxon>
        <taxon>Rhabditida</taxon>
        <taxon>Rhabditina</taxon>
        <taxon>Rhabditomorpha</taxon>
        <taxon>Strongyloidea</taxon>
        <taxon>Heligmosomidae</taxon>
        <taxon>Nippostrongylus</taxon>
    </lineage>
</organism>
<reference evidence="4" key="1">
    <citation type="submission" date="2017-02" db="UniProtKB">
        <authorList>
            <consortium name="WormBaseParasite"/>
        </authorList>
    </citation>
    <scope>IDENTIFICATION</scope>
</reference>
<evidence type="ECO:0000256" key="1">
    <source>
        <dbReference type="SAM" id="MobiDB-lite"/>
    </source>
</evidence>
<evidence type="ECO:0000313" key="3">
    <source>
        <dbReference type="Proteomes" id="UP000271162"/>
    </source>
</evidence>